<dbReference type="PROSITE" id="PS50850">
    <property type="entry name" value="MFS"/>
    <property type="match status" value="1"/>
</dbReference>
<feature type="transmembrane region" description="Helical" evidence="5">
    <location>
        <begin position="303"/>
        <end position="330"/>
    </location>
</feature>
<comment type="subcellular location">
    <subcellularLocation>
        <location evidence="1">Membrane</location>
        <topology evidence="1">Multi-pass membrane protein</topology>
    </subcellularLocation>
</comment>
<evidence type="ECO:0000256" key="1">
    <source>
        <dbReference type="ARBA" id="ARBA00004141"/>
    </source>
</evidence>
<dbReference type="GeneID" id="5127486"/>
<dbReference type="VEuPathDB" id="FungiDB:PGUG_01666"/>
<evidence type="ECO:0000256" key="3">
    <source>
        <dbReference type="ARBA" id="ARBA00022989"/>
    </source>
</evidence>
<dbReference type="KEGG" id="pgu:PGUG_01666"/>
<dbReference type="Pfam" id="PF07690">
    <property type="entry name" value="MFS_1"/>
    <property type="match status" value="1"/>
</dbReference>
<dbReference type="GO" id="GO:0005886">
    <property type="term" value="C:plasma membrane"/>
    <property type="evidence" value="ECO:0007669"/>
    <property type="project" value="TreeGrafter"/>
</dbReference>
<dbReference type="HOGENOM" id="CLU_008455_13_3_1"/>
<gene>
    <name evidence="7" type="ORF">PGUG_01666</name>
</gene>
<keyword evidence="8" id="KW-1185">Reference proteome</keyword>
<dbReference type="PANTHER" id="PTHR23502">
    <property type="entry name" value="MAJOR FACILITATOR SUPERFAMILY"/>
    <property type="match status" value="1"/>
</dbReference>
<feature type="transmembrane region" description="Helical" evidence="5">
    <location>
        <begin position="350"/>
        <end position="370"/>
    </location>
</feature>
<organism evidence="7 8">
    <name type="scientific">Meyerozyma guilliermondii (strain ATCC 6260 / CBS 566 / DSM 6381 / JCM 1539 / NBRC 10279 / NRRL Y-324)</name>
    <name type="common">Yeast</name>
    <name type="synonym">Candida guilliermondii</name>
    <dbReference type="NCBI Taxonomy" id="294746"/>
    <lineage>
        <taxon>Eukaryota</taxon>
        <taxon>Fungi</taxon>
        <taxon>Dikarya</taxon>
        <taxon>Ascomycota</taxon>
        <taxon>Saccharomycotina</taxon>
        <taxon>Pichiomycetes</taxon>
        <taxon>Debaryomycetaceae</taxon>
        <taxon>Meyerozyma</taxon>
    </lineage>
</organism>
<keyword evidence="2 5" id="KW-0812">Transmembrane</keyword>
<dbReference type="RefSeq" id="XP_001485995.2">
    <property type="nucleotide sequence ID" value="XM_001485945.1"/>
</dbReference>
<keyword evidence="4 5" id="KW-0472">Membrane</keyword>
<dbReference type="EMBL" id="CH408156">
    <property type="protein sequence ID" value="EDK37568.2"/>
    <property type="molecule type" value="Genomic_DNA"/>
</dbReference>
<evidence type="ECO:0000259" key="6">
    <source>
        <dbReference type="PROSITE" id="PS50850"/>
    </source>
</evidence>
<accession>A5DEG5</accession>
<feature type="transmembrane region" description="Helical" evidence="5">
    <location>
        <begin position="212"/>
        <end position="231"/>
    </location>
</feature>
<dbReference type="OrthoDB" id="5215911at2759"/>
<reference evidence="7 8" key="1">
    <citation type="journal article" date="2009" name="Nature">
        <title>Evolution of pathogenicity and sexual reproduction in eight Candida genomes.</title>
        <authorList>
            <person name="Butler G."/>
            <person name="Rasmussen M.D."/>
            <person name="Lin M.F."/>
            <person name="Santos M.A."/>
            <person name="Sakthikumar S."/>
            <person name="Munro C.A."/>
            <person name="Rheinbay E."/>
            <person name="Grabherr M."/>
            <person name="Forche A."/>
            <person name="Reedy J.L."/>
            <person name="Agrafioti I."/>
            <person name="Arnaud M.B."/>
            <person name="Bates S."/>
            <person name="Brown A.J."/>
            <person name="Brunke S."/>
            <person name="Costanzo M.C."/>
            <person name="Fitzpatrick D.A."/>
            <person name="de Groot P.W."/>
            <person name="Harris D."/>
            <person name="Hoyer L.L."/>
            <person name="Hube B."/>
            <person name="Klis F.M."/>
            <person name="Kodira C."/>
            <person name="Lennard N."/>
            <person name="Logue M.E."/>
            <person name="Martin R."/>
            <person name="Neiman A.M."/>
            <person name="Nikolaou E."/>
            <person name="Quail M.A."/>
            <person name="Quinn J."/>
            <person name="Santos M.C."/>
            <person name="Schmitzberger F.F."/>
            <person name="Sherlock G."/>
            <person name="Shah P."/>
            <person name="Silverstein K.A."/>
            <person name="Skrzypek M.S."/>
            <person name="Soll D."/>
            <person name="Staggs R."/>
            <person name="Stansfield I."/>
            <person name="Stumpf M.P."/>
            <person name="Sudbery P.E."/>
            <person name="Srikantha T."/>
            <person name="Zeng Q."/>
            <person name="Berman J."/>
            <person name="Berriman M."/>
            <person name="Heitman J."/>
            <person name="Gow N.A."/>
            <person name="Lorenz M.C."/>
            <person name="Birren B.W."/>
            <person name="Kellis M."/>
            <person name="Cuomo C.A."/>
        </authorList>
    </citation>
    <scope>NUCLEOTIDE SEQUENCE [LARGE SCALE GENOMIC DNA]</scope>
    <source>
        <strain evidence="8">ATCC 6260 / CBS 566 / DSM 6381 / JCM 1539 / NBRC 10279 / NRRL Y-324</strain>
    </source>
</reference>
<dbReference type="InterPro" id="IPR011701">
    <property type="entry name" value="MFS"/>
</dbReference>
<name>A5DEG5_PICGU</name>
<dbReference type="eggNOG" id="KOG0255">
    <property type="taxonomic scope" value="Eukaryota"/>
</dbReference>
<dbReference type="InterPro" id="IPR036259">
    <property type="entry name" value="MFS_trans_sf"/>
</dbReference>
<feature type="domain" description="Major facilitator superfamily (MFS) profile" evidence="6">
    <location>
        <begin position="58"/>
        <end position="446"/>
    </location>
</feature>
<dbReference type="SUPFAM" id="SSF103473">
    <property type="entry name" value="MFS general substrate transporter"/>
    <property type="match status" value="1"/>
</dbReference>
<feature type="transmembrane region" description="Helical" evidence="5">
    <location>
        <begin position="123"/>
        <end position="141"/>
    </location>
</feature>
<dbReference type="GO" id="GO:0022857">
    <property type="term" value="F:transmembrane transporter activity"/>
    <property type="evidence" value="ECO:0007669"/>
    <property type="project" value="InterPro"/>
</dbReference>
<evidence type="ECO:0000256" key="2">
    <source>
        <dbReference type="ARBA" id="ARBA00022692"/>
    </source>
</evidence>
<evidence type="ECO:0000313" key="7">
    <source>
        <dbReference type="EMBL" id="EDK37568.2"/>
    </source>
</evidence>
<evidence type="ECO:0000256" key="4">
    <source>
        <dbReference type="ARBA" id="ARBA00023136"/>
    </source>
</evidence>
<dbReference type="InterPro" id="IPR020846">
    <property type="entry name" value="MFS_dom"/>
</dbReference>
<evidence type="ECO:0000313" key="8">
    <source>
        <dbReference type="Proteomes" id="UP000001997"/>
    </source>
</evidence>
<feature type="transmembrane region" description="Helical" evidence="5">
    <location>
        <begin position="391"/>
        <end position="410"/>
    </location>
</feature>
<feature type="transmembrane region" description="Helical" evidence="5">
    <location>
        <begin position="96"/>
        <end position="116"/>
    </location>
</feature>
<proteinExistence type="predicted"/>
<protein>
    <recommendedName>
        <fullName evidence="6">Major facilitator superfamily (MFS) profile domain-containing protein</fullName>
    </recommendedName>
</protein>
<feature type="transmembrane region" description="Helical" evidence="5">
    <location>
        <begin position="186"/>
        <end position="206"/>
    </location>
</feature>
<dbReference type="GO" id="GO:0000324">
    <property type="term" value="C:fungal-type vacuole"/>
    <property type="evidence" value="ECO:0007669"/>
    <property type="project" value="TreeGrafter"/>
</dbReference>
<keyword evidence="3 5" id="KW-1133">Transmembrane helix</keyword>
<evidence type="ECO:0000256" key="5">
    <source>
        <dbReference type="SAM" id="Phobius"/>
    </source>
</evidence>
<feature type="transmembrane region" description="Helical" evidence="5">
    <location>
        <begin position="59"/>
        <end position="84"/>
    </location>
</feature>
<dbReference type="PANTHER" id="PTHR23502:SF34">
    <property type="entry name" value="PROTEIN HOL1"/>
    <property type="match status" value="1"/>
</dbReference>
<dbReference type="Proteomes" id="UP000001997">
    <property type="component" value="Unassembled WGS sequence"/>
</dbReference>
<sequence>MFGKEDSSVPGTVYMVDLDGSQRVQETNTHGANVILVPQPSDDPNDPLRWSTRKKLLQFWFLFLWAFMQGVITNWTGPVFSIWMEELPCTQMQLNIARALMLLFLCMGCLFLQPLALKLGRRMVYVCCTLVQIVVCIIGSQMNSIKVFYLMQILTGIAASPGDALVEISTTDVFFQHERASKLTWFILALYGGCDLGPVAAGYIVSNLSWRWCYWIQLIIFCCMLVLQILFMEDTTFSRIDEHDTASSEEPILVETALKNNYKVSEDDVEIDRPLRTFWQRRALWESEYGDHRPYLALLLRPFLLIGFPGIIWSGLVYGAQMFWLSLLAVTQSAFYSAPPYNFSEASVGLTNVGAFVGVLIGMFYGGPFVDYLTIKLTQRNNGVMEPEFRLWAMAIPTVFNAGGLLAYGLSIYYGAHWFVSVGIGPGSSRILDVLFWRYLLNILSG</sequence>
<dbReference type="OMA" id="QDSHEHI"/>
<dbReference type="InParanoid" id="A5DEG5"/>
<dbReference type="Gene3D" id="1.20.1250.20">
    <property type="entry name" value="MFS general substrate transporter like domains"/>
    <property type="match status" value="1"/>
</dbReference>
<dbReference type="AlphaFoldDB" id="A5DEG5"/>